<protein>
    <submittedName>
        <fullName evidence="2">Uncharacterized protein</fullName>
    </submittedName>
</protein>
<name>A0A1R3L0W1_9ROSI</name>
<keyword evidence="3" id="KW-1185">Reference proteome</keyword>
<gene>
    <name evidence="2" type="ORF">COLO4_02486</name>
</gene>
<reference evidence="3" key="1">
    <citation type="submission" date="2013-09" db="EMBL/GenBank/DDBJ databases">
        <title>Corchorus olitorius genome sequencing.</title>
        <authorList>
            <person name="Alam M."/>
            <person name="Haque M.S."/>
            <person name="Islam M.S."/>
            <person name="Emdad E.M."/>
            <person name="Islam M.M."/>
            <person name="Ahmed B."/>
            <person name="Halim A."/>
            <person name="Hossen Q.M.M."/>
            <person name="Hossain M.Z."/>
            <person name="Ahmed R."/>
            <person name="Khan M.M."/>
            <person name="Islam R."/>
            <person name="Rashid M.M."/>
            <person name="Khan S.A."/>
            <person name="Rahman M.S."/>
            <person name="Alam M."/>
            <person name="Yahiya A.S."/>
            <person name="Khan M.S."/>
            <person name="Azam M.S."/>
            <person name="Haque T."/>
            <person name="Lashkar M.Z.H."/>
            <person name="Akhand A.I."/>
            <person name="Morshed G."/>
            <person name="Roy S."/>
            <person name="Uddin K.S."/>
            <person name="Rabeya T."/>
            <person name="Hossain A.S."/>
            <person name="Chowdhury A."/>
            <person name="Snigdha A.R."/>
            <person name="Mortoza M.S."/>
            <person name="Matin S.A."/>
            <person name="Hoque S.M.E."/>
            <person name="Islam M.K."/>
            <person name="Roy D.K."/>
            <person name="Haider R."/>
            <person name="Moosa M.M."/>
            <person name="Elias S.M."/>
            <person name="Hasan A.M."/>
            <person name="Jahan S."/>
            <person name="Shafiuddin M."/>
            <person name="Mahmood N."/>
            <person name="Shommy N.S."/>
        </authorList>
    </citation>
    <scope>NUCLEOTIDE SEQUENCE [LARGE SCALE GENOMIC DNA]</scope>
    <source>
        <strain evidence="3">cv. O-4</strain>
    </source>
</reference>
<dbReference type="AlphaFoldDB" id="A0A1R3L0W1"/>
<evidence type="ECO:0000313" key="3">
    <source>
        <dbReference type="Proteomes" id="UP000187203"/>
    </source>
</evidence>
<feature type="compositionally biased region" description="Basic and acidic residues" evidence="1">
    <location>
        <begin position="146"/>
        <end position="179"/>
    </location>
</feature>
<organism evidence="2 3">
    <name type="scientific">Corchorus olitorius</name>
    <dbReference type="NCBI Taxonomy" id="93759"/>
    <lineage>
        <taxon>Eukaryota</taxon>
        <taxon>Viridiplantae</taxon>
        <taxon>Streptophyta</taxon>
        <taxon>Embryophyta</taxon>
        <taxon>Tracheophyta</taxon>
        <taxon>Spermatophyta</taxon>
        <taxon>Magnoliopsida</taxon>
        <taxon>eudicotyledons</taxon>
        <taxon>Gunneridae</taxon>
        <taxon>Pentapetalae</taxon>
        <taxon>rosids</taxon>
        <taxon>malvids</taxon>
        <taxon>Malvales</taxon>
        <taxon>Malvaceae</taxon>
        <taxon>Grewioideae</taxon>
        <taxon>Apeibeae</taxon>
        <taxon>Corchorus</taxon>
    </lineage>
</organism>
<proteinExistence type="predicted"/>
<evidence type="ECO:0000313" key="2">
    <source>
        <dbReference type="EMBL" id="OMP12983.1"/>
    </source>
</evidence>
<dbReference type="Proteomes" id="UP000187203">
    <property type="component" value="Unassembled WGS sequence"/>
</dbReference>
<feature type="region of interest" description="Disordered" evidence="1">
    <location>
        <begin position="146"/>
        <end position="197"/>
    </location>
</feature>
<sequence>MAVDVPRGAEPLRQPIQRHPHLGVVGPVIAVDAVCDHRCRQLAVIERHTRPQHGPDQPHAHGAARCRTRPQRQFAVDHRRVDVVDGAVHVNAGPREQRAQQGGAMVRGCGEQLLDMGVLGLTEQRMRADHPEIGGIDASAVRRIEQHRKTPADRVVADQNVIDHEAHRPPPTRYPERNSRHSMPQRPPPPLSIRRIL</sequence>
<accession>A0A1R3L0W1</accession>
<dbReference type="EMBL" id="AWUE01005474">
    <property type="protein sequence ID" value="OMP12983.1"/>
    <property type="molecule type" value="Genomic_DNA"/>
</dbReference>
<evidence type="ECO:0000256" key="1">
    <source>
        <dbReference type="SAM" id="MobiDB-lite"/>
    </source>
</evidence>
<comment type="caution">
    <text evidence="2">The sequence shown here is derived from an EMBL/GenBank/DDBJ whole genome shotgun (WGS) entry which is preliminary data.</text>
</comment>